<proteinExistence type="predicted"/>
<dbReference type="Proteomes" id="UP000037175">
    <property type="component" value="Unassembled WGS sequence"/>
</dbReference>
<evidence type="ECO:0000313" key="2">
    <source>
        <dbReference type="Proteomes" id="UP000037175"/>
    </source>
</evidence>
<keyword evidence="2" id="KW-1185">Reference proteome</keyword>
<name>A0A0L6VY86_9FIRM</name>
<sequence>MAKGSSREGIWNSANPFVQEDDIRAGSTSVEEVLKRLSWAAISVPSPSIDSNELKKSLAGLQPEQLLKIRASAALLENHHRRILEYLQVILSMVYINGYLTPVRVK</sequence>
<dbReference type="EMBL" id="LGTE01000043">
    <property type="protein sequence ID" value="KNZ68215.1"/>
    <property type="molecule type" value="Genomic_DNA"/>
</dbReference>
<organism evidence="1 2">
    <name type="scientific">Thermincola ferriacetica</name>
    <dbReference type="NCBI Taxonomy" id="281456"/>
    <lineage>
        <taxon>Bacteria</taxon>
        <taxon>Bacillati</taxon>
        <taxon>Bacillota</taxon>
        <taxon>Clostridia</taxon>
        <taxon>Eubacteriales</taxon>
        <taxon>Thermincolaceae</taxon>
        <taxon>Thermincola</taxon>
    </lineage>
</organism>
<accession>A0A0L6VY86</accession>
<reference evidence="2" key="1">
    <citation type="submission" date="2015-07" db="EMBL/GenBank/DDBJ databases">
        <title>Complete Genome of Thermincola ferriacetica strain Z-0001T.</title>
        <authorList>
            <person name="Lusk B."/>
            <person name="Badalamenti J.P."/>
            <person name="Parameswaran P."/>
            <person name="Bond D.R."/>
            <person name="Torres C.I."/>
        </authorList>
    </citation>
    <scope>NUCLEOTIDE SEQUENCE [LARGE SCALE GENOMIC DNA]</scope>
    <source>
        <strain evidence="2">Z-0001</strain>
    </source>
</reference>
<dbReference type="AlphaFoldDB" id="A0A0L6VY86"/>
<protein>
    <submittedName>
        <fullName evidence="1">Uncharacterized protein</fullName>
    </submittedName>
</protein>
<dbReference type="RefSeq" id="WP_052219151.1">
    <property type="nucleotide sequence ID" value="NZ_LGTE01000043.1"/>
</dbReference>
<comment type="caution">
    <text evidence="1">The sequence shown here is derived from an EMBL/GenBank/DDBJ whole genome shotgun (WGS) entry which is preliminary data.</text>
</comment>
<evidence type="ECO:0000313" key="1">
    <source>
        <dbReference type="EMBL" id="KNZ68215.1"/>
    </source>
</evidence>
<gene>
    <name evidence="1" type="ORF">Tfer_3242</name>
</gene>